<evidence type="ECO:0000313" key="9">
    <source>
        <dbReference type="EMBL" id="OTO09850.1"/>
    </source>
</evidence>
<comment type="similarity">
    <text evidence="2">Belongs to the GSP F family.</text>
</comment>
<feature type="domain" description="Type II secretion system protein GspF" evidence="8">
    <location>
        <begin position="25"/>
        <end position="144"/>
    </location>
</feature>
<accession>A0A242CIW9</accession>
<gene>
    <name evidence="9" type="ORF">A5880_000533</name>
</gene>
<feature type="transmembrane region" description="Helical" evidence="7">
    <location>
        <begin position="167"/>
        <end position="187"/>
    </location>
</feature>
<dbReference type="PANTHER" id="PTHR30012">
    <property type="entry name" value="GENERAL SECRETION PATHWAY PROTEIN"/>
    <property type="match status" value="1"/>
</dbReference>
<organism evidence="9">
    <name type="scientific">Candidatus Enterococcus mansonii</name>
    <dbReference type="NCBI Taxonomy" id="1834181"/>
    <lineage>
        <taxon>Bacteria</taxon>
        <taxon>Bacillati</taxon>
        <taxon>Bacillota</taxon>
        <taxon>Bacilli</taxon>
        <taxon>Lactobacillales</taxon>
        <taxon>Enterococcaceae</taxon>
        <taxon>Enterococcus</taxon>
    </lineage>
</organism>
<proteinExistence type="inferred from homology"/>
<protein>
    <recommendedName>
        <fullName evidence="8">Type II secretion system protein GspF domain-containing protein</fullName>
    </recommendedName>
</protein>
<evidence type="ECO:0000256" key="7">
    <source>
        <dbReference type="SAM" id="Phobius"/>
    </source>
</evidence>
<feature type="domain" description="Type II secretion system protein GspF" evidence="8">
    <location>
        <begin position="217"/>
        <end position="339"/>
    </location>
</feature>
<dbReference type="InterPro" id="IPR042094">
    <property type="entry name" value="T2SS_GspF_sf"/>
</dbReference>
<dbReference type="EMBL" id="NGLE01000001">
    <property type="protein sequence ID" value="OTO09850.1"/>
    <property type="molecule type" value="Genomic_DNA"/>
</dbReference>
<keyword evidence="5 7" id="KW-1133">Transmembrane helix</keyword>
<dbReference type="Pfam" id="PF00482">
    <property type="entry name" value="T2SSF"/>
    <property type="match status" value="2"/>
</dbReference>
<keyword evidence="3" id="KW-1003">Cell membrane</keyword>
<evidence type="ECO:0000256" key="5">
    <source>
        <dbReference type="ARBA" id="ARBA00022989"/>
    </source>
</evidence>
<evidence type="ECO:0000256" key="1">
    <source>
        <dbReference type="ARBA" id="ARBA00004651"/>
    </source>
</evidence>
<evidence type="ECO:0000256" key="3">
    <source>
        <dbReference type="ARBA" id="ARBA00022475"/>
    </source>
</evidence>
<feature type="transmembrane region" description="Helical" evidence="7">
    <location>
        <begin position="320"/>
        <end position="341"/>
    </location>
</feature>
<dbReference type="STRING" id="1834181.A5880_000533"/>
<keyword evidence="4 7" id="KW-0812">Transmembrane</keyword>
<name>A0A242CIW9_9ENTE</name>
<comment type="caution">
    <text evidence="9">The sequence shown here is derived from an EMBL/GenBank/DDBJ whole genome shotgun (WGS) entry which is preliminary data.</text>
</comment>
<reference evidence="9" key="1">
    <citation type="submission" date="2017-05" db="EMBL/GenBank/DDBJ databases">
        <title>The Genome Sequence of Enterococcus sp. 4G2_DIV0659.</title>
        <authorList>
            <consortium name="The Broad Institute Genomics Platform"/>
            <consortium name="The Broad Institute Genomic Center for Infectious Diseases"/>
            <person name="Earl A."/>
            <person name="Manson A."/>
            <person name="Schwartman J."/>
            <person name="Gilmore M."/>
            <person name="Abouelleil A."/>
            <person name="Cao P."/>
            <person name="Chapman S."/>
            <person name="Cusick C."/>
            <person name="Shea T."/>
            <person name="Young S."/>
            <person name="Neafsey D."/>
            <person name="Nusbaum C."/>
            <person name="Birren B."/>
        </authorList>
    </citation>
    <scope>NUCLEOTIDE SEQUENCE [LARGE SCALE GENOMIC DNA]</scope>
    <source>
        <strain evidence="9">4G2_DIV0659</strain>
    </source>
</reference>
<dbReference type="Gene3D" id="1.20.81.30">
    <property type="entry name" value="Type II secretion system (T2SS), domain F"/>
    <property type="match status" value="2"/>
</dbReference>
<dbReference type="InterPro" id="IPR047692">
    <property type="entry name" value="T4P_ComGB"/>
</dbReference>
<dbReference type="GO" id="GO:0005886">
    <property type="term" value="C:plasma membrane"/>
    <property type="evidence" value="ECO:0007669"/>
    <property type="project" value="UniProtKB-SubCell"/>
</dbReference>
<dbReference type="InterPro" id="IPR003004">
    <property type="entry name" value="GspF/PilC"/>
</dbReference>
<dbReference type="PANTHER" id="PTHR30012:SF0">
    <property type="entry name" value="TYPE II SECRETION SYSTEM PROTEIN F-RELATED"/>
    <property type="match status" value="1"/>
</dbReference>
<dbReference type="AlphaFoldDB" id="A0A242CIW9"/>
<dbReference type="InterPro" id="IPR018076">
    <property type="entry name" value="T2SS_GspF_dom"/>
</dbReference>
<sequence>MDLLVIKHLKKKKNNRLTKKQQRVFIHLLTDLLRNGFTIQESLSFMKKSNSIPSQPVDYVLDCMEQGESLNTSLAVIGFKEIIVTQIEFAQIHGDLAGTLKKIKDYLELMDRQQQNIYKVVSYPLLLMLFLTVVLISIRQVLLPQLMKNGTIHRDNIGITFIQHSPYYILSVLSLVCISTVIIRLYLKRKSSLDKAIFFSRIPVLGSFYKEYSSAFFALEWGKLFSQGLEIKAVIQLMKATNHRSLMGELAQIIEERSMLGQSFYEQLPLFSFFSPELSLIIQQGEVKGKLGKELILYSELCWQRFFNRMEKAIQWIQPIIFLVVALLVVSIYAAMLLPIYGGMEEFL</sequence>
<evidence type="ECO:0000256" key="2">
    <source>
        <dbReference type="ARBA" id="ARBA00005745"/>
    </source>
</evidence>
<evidence type="ECO:0000259" key="8">
    <source>
        <dbReference type="Pfam" id="PF00482"/>
    </source>
</evidence>
<evidence type="ECO:0000256" key="4">
    <source>
        <dbReference type="ARBA" id="ARBA00022692"/>
    </source>
</evidence>
<dbReference type="NCBIfam" id="NF041012">
    <property type="entry name" value="T4P_ComGB"/>
    <property type="match status" value="1"/>
</dbReference>
<feature type="transmembrane region" description="Helical" evidence="7">
    <location>
        <begin position="120"/>
        <end position="138"/>
    </location>
</feature>
<dbReference type="OrthoDB" id="2294348at2"/>
<comment type="subcellular location">
    <subcellularLocation>
        <location evidence="1">Cell membrane</location>
        <topology evidence="1">Multi-pass membrane protein</topology>
    </subcellularLocation>
</comment>
<evidence type="ECO:0000256" key="6">
    <source>
        <dbReference type="ARBA" id="ARBA00023136"/>
    </source>
</evidence>
<keyword evidence="6 7" id="KW-0472">Membrane</keyword>